<sequence>MAIIEKEGNFYLDGVKTPAGNDVFSPNRNLIKTIQAMQSGYYDATKFGIFSIYCTYRDFITNGKFFESQALLKMTIADPFFGENPGGEDNLDFPIVGVRDLLEKLFDSLNIPKSYFRTPEPESLYNNHLKPLFLKIPQERMTAFVLINARLRAPMSLLLLFLHDMYSIENFKSNPYQFDSEENAHYFRTVETVKSWLEVFQTEIEKTGESK</sequence>
<dbReference type="Proteomes" id="UP001208794">
    <property type="component" value="Unassembled WGS sequence"/>
</dbReference>
<accession>A0ABT3MCL9</accession>
<comment type="caution">
    <text evidence="1">The sequence shown here is derived from an EMBL/GenBank/DDBJ whole genome shotgun (WGS) entry which is preliminary data.</text>
</comment>
<dbReference type="EMBL" id="JAMQPR010000003">
    <property type="protein sequence ID" value="MCW7506130.1"/>
    <property type="molecule type" value="Genomic_DNA"/>
</dbReference>
<evidence type="ECO:0000313" key="2">
    <source>
        <dbReference type="Proteomes" id="UP001208794"/>
    </source>
</evidence>
<dbReference type="RefSeq" id="WP_265359688.1">
    <property type="nucleotide sequence ID" value="NZ_JAMQPR010000003.1"/>
</dbReference>
<evidence type="ECO:0000313" key="1">
    <source>
        <dbReference type="EMBL" id="MCW7506130.1"/>
    </source>
</evidence>
<keyword evidence="2" id="KW-1185">Reference proteome</keyword>
<protein>
    <submittedName>
        <fullName evidence="1">Uncharacterized protein</fullName>
    </submittedName>
</protein>
<proteinExistence type="predicted"/>
<reference evidence="1 2" key="1">
    <citation type="submission" date="2022-06" db="EMBL/GenBank/DDBJ databases">
        <title>Leptospira isolates from biofilms formed at urban environments.</title>
        <authorList>
            <person name="Ribeiro P.S."/>
            <person name="Sousa T."/>
            <person name="Carvalho N."/>
            <person name="Aburjaile F."/>
            <person name="Neves F."/>
            <person name="Oliveira D."/>
            <person name="Blanco L."/>
            <person name="Lima J."/>
            <person name="Costa F."/>
            <person name="Brenig B."/>
            <person name="Soares S."/>
            <person name="Ramos R."/>
            <person name="Goes-Neto A."/>
            <person name="Matiuzzi M."/>
            <person name="Azevedo V."/>
            <person name="Ristow P."/>
        </authorList>
    </citation>
    <scope>NUCLEOTIDE SEQUENCE [LARGE SCALE GENOMIC DNA]</scope>
    <source>
        <strain evidence="1 2">VSF14</strain>
    </source>
</reference>
<organism evidence="1 2">
    <name type="scientific">Leptospira paudalimensis</name>
    <dbReference type="NCBI Taxonomy" id="2950024"/>
    <lineage>
        <taxon>Bacteria</taxon>
        <taxon>Pseudomonadati</taxon>
        <taxon>Spirochaetota</taxon>
        <taxon>Spirochaetia</taxon>
        <taxon>Leptospirales</taxon>
        <taxon>Leptospiraceae</taxon>
        <taxon>Leptospira</taxon>
    </lineage>
</organism>
<gene>
    <name evidence="1" type="ORF">ND855_18495</name>
</gene>
<name>A0ABT3MCL9_9LEPT</name>